<keyword evidence="2" id="KW-0732">Signal</keyword>
<dbReference type="InterPro" id="IPR011992">
    <property type="entry name" value="EF-hand-dom_pair"/>
</dbReference>
<comment type="caution">
    <text evidence="4">The sequence shown here is derived from an EMBL/GenBank/DDBJ whole genome shotgun (WGS) entry which is preliminary data.</text>
</comment>
<protein>
    <recommendedName>
        <fullName evidence="3">EF-hand domain-containing protein</fullName>
    </recommendedName>
</protein>
<name>A0ABQ3G9V8_9BURK</name>
<dbReference type="PROSITE" id="PS00018">
    <property type="entry name" value="EF_HAND_1"/>
    <property type="match status" value="1"/>
</dbReference>
<evidence type="ECO:0000313" key="4">
    <source>
        <dbReference type="EMBL" id="GHC97400.1"/>
    </source>
</evidence>
<dbReference type="EMBL" id="BMYK01000024">
    <property type="protein sequence ID" value="GHC97400.1"/>
    <property type="molecule type" value="Genomic_DNA"/>
</dbReference>
<dbReference type="Proteomes" id="UP000626210">
    <property type="component" value="Unassembled WGS sequence"/>
</dbReference>
<feature type="domain" description="EF-hand" evidence="3">
    <location>
        <begin position="71"/>
        <end position="88"/>
    </location>
</feature>
<evidence type="ECO:0000259" key="3">
    <source>
        <dbReference type="Pfam" id="PF13202"/>
    </source>
</evidence>
<reference evidence="5" key="1">
    <citation type="journal article" date="2019" name="Int. J. Syst. Evol. Microbiol.">
        <title>The Global Catalogue of Microorganisms (GCM) 10K type strain sequencing project: providing services to taxonomists for standard genome sequencing and annotation.</title>
        <authorList>
            <consortium name="The Broad Institute Genomics Platform"/>
            <consortium name="The Broad Institute Genome Sequencing Center for Infectious Disease"/>
            <person name="Wu L."/>
            <person name="Ma J."/>
        </authorList>
    </citation>
    <scope>NUCLEOTIDE SEQUENCE [LARGE SCALE GENOMIC DNA]</scope>
    <source>
        <strain evidence="5">KCTC 23314</strain>
    </source>
</reference>
<dbReference type="InterPro" id="IPR002048">
    <property type="entry name" value="EF_hand_dom"/>
</dbReference>
<gene>
    <name evidence="4" type="ORF">GCM10007320_52130</name>
</gene>
<evidence type="ECO:0000256" key="2">
    <source>
        <dbReference type="SAM" id="SignalP"/>
    </source>
</evidence>
<dbReference type="SUPFAM" id="SSF47473">
    <property type="entry name" value="EF-hand"/>
    <property type="match status" value="1"/>
</dbReference>
<accession>A0ABQ3G9V8</accession>
<dbReference type="Gene3D" id="1.10.238.10">
    <property type="entry name" value="EF-hand"/>
    <property type="match status" value="1"/>
</dbReference>
<keyword evidence="5" id="KW-1185">Reference proteome</keyword>
<sequence length="174" mass="18800">MNRPNASVLAALAAAIVLSACAGGPSRATATAQNQPARPGGGHGLDAFLGSYDANRDGQVTRAEFDAIRLQRFQAADTNGDGWLSEAEYVAEYEGRLKRQYFDTGRQPDAAYENNIKQAHVRFGIVNRARDGQFTWAEDQAIADKTFTGLDSNGDGIVSRADPQRPREQRAGND</sequence>
<dbReference type="Pfam" id="PF13202">
    <property type="entry name" value="EF-hand_5"/>
    <property type="match status" value="2"/>
</dbReference>
<organism evidence="4 5">
    <name type="scientific">Pseudorhodoferax aquiterrae</name>
    <dbReference type="NCBI Taxonomy" id="747304"/>
    <lineage>
        <taxon>Bacteria</taxon>
        <taxon>Pseudomonadati</taxon>
        <taxon>Pseudomonadota</taxon>
        <taxon>Betaproteobacteria</taxon>
        <taxon>Burkholderiales</taxon>
        <taxon>Comamonadaceae</taxon>
    </lineage>
</organism>
<dbReference type="InterPro" id="IPR018247">
    <property type="entry name" value="EF_Hand_1_Ca_BS"/>
</dbReference>
<evidence type="ECO:0000313" key="5">
    <source>
        <dbReference type="Proteomes" id="UP000626210"/>
    </source>
</evidence>
<feature type="domain" description="EF-hand" evidence="3">
    <location>
        <begin position="46"/>
        <end position="65"/>
    </location>
</feature>
<feature type="region of interest" description="Disordered" evidence="1">
    <location>
        <begin position="147"/>
        <end position="174"/>
    </location>
</feature>
<feature type="signal peptide" evidence="2">
    <location>
        <begin position="1"/>
        <end position="22"/>
    </location>
</feature>
<proteinExistence type="predicted"/>
<evidence type="ECO:0000256" key="1">
    <source>
        <dbReference type="SAM" id="MobiDB-lite"/>
    </source>
</evidence>
<dbReference type="PROSITE" id="PS51257">
    <property type="entry name" value="PROKAR_LIPOPROTEIN"/>
    <property type="match status" value="1"/>
</dbReference>
<feature type="chain" id="PRO_5046770361" description="EF-hand domain-containing protein" evidence="2">
    <location>
        <begin position="23"/>
        <end position="174"/>
    </location>
</feature>
<feature type="compositionally biased region" description="Basic and acidic residues" evidence="1">
    <location>
        <begin position="162"/>
        <end position="174"/>
    </location>
</feature>
<dbReference type="RefSeq" id="WP_189689801.1">
    <property type="nucleotide sequence ID" value="NZ_BMYK01000024.1"/>
</dbReference>